<evidence type="ECO:0000256" key="6">
    <source>
        <dbReference type="SAM" id="SignalP"/>
    </source>
</evidence>
<name>A0A917BR89_9PROT</name>
<dbReference type="Pfam" id="PF13458">
    <property type="entry name" value="Peripla_BP_6"/>
    <property type="match status" value="1"/>
</dbReference>
<dbReference type="PANTHER" id="PTHR30483">
    <property type="entry name" value="LEUCINE-SPECIFIC-BINDING PROTEIN"/>
    <property type="match status" value="1"/>
</dbReference>
<dbReference type="InterPro" id="IPR028081">
    <property type="entry name" value="Leu-bd"/>
</dbReference>
<feature type="region of interest" description="Disordered" evidence="5">
    <location>
        <begin position="33"/>
        <end position="72"/>
    </location>
</feature>
<reference evidence="8" key="2">
    <citation type="submission" date="2020-09" db="EMBL/GenBank/DDBJ databases">
        <authorList>
            <person name="Sun Q."/>
            <person name="Zhou Y."/>
        </authorList>
    </citation>
    <scope>NUCLEOTIDE SEQUENCE</scope>
    <source>
        <strain evidence="8">CGMCC 1.15254</strain>
    </source>
</reference>
<evidence type="ECO:0000256" key="1">
    <source>
        <dbReference type="ARBA" id="ARBA00010062"/>
    </source>
</evidence>
<dbReference type="RefSeq" id="WP_188660818.1">
    <property type="nucleotide sequence ID" value="NZ_BMHV01000002.1"/>
</dbReference>
<comment type="similarity">
    <text evidence="1">Belongs to the leucine-binding protein family.</text>
</comment>
<dbReference type="InterPro" id="IPR028082">
    <property type="entry name" value="Peripla_BP_I"/>
</dbReference>
<keyword evidence="2 6" id="KW-0732">Signal</keyword>
<sequence>MFLNLRYFVLPLMLCITLLLSACETTTTPDKWWEVPGTTPQARGPAPETYDPTALPRSGSEIPPWDPSQPVTVQQPDAQVKAEEWMTQYDVRGGLRAARVGLLVPLSGSAANVGREILNAAQLALFDFAGPHYELLPYDTKGTPEGAVRAAQYALADGVSIIIGPLLSQSAQAIAPYLEAANVNALAFSNDSNAASQNVFVMGIRPEEEVERIINFAALQGSQRFALLAPADEYGIRIRAAFEQAVQANGAQVSKVVQFLSSSDDLPALIRDMADYDQRRQDLLEQKRELAGKSDELSKKALDRLELLQTVGDVDFDALLVAAGGQTLQAIAANLPYYDVDPKKVRILGTSLWEAKWVHAEPALLGGWFAAPSPKNRSEFVEQYRSVYKEAPHRLATLAYDAVALSAVLADDKGEADYSRATLTDPAGFLGRTGIFRLHQWGLAERGLAVLQVQSKGFREISPAPQSFAPITN</sequence>
<evidence type="ECO:0000256" key="3">
    <source>
        <dbReference type="ARBA" id="ARBA00022970"/>
    </source>
</evidence>
<feature type="domain" description="Leucine-binding protein" evidence="7">
    <location>
        <begin position="99"/>
        <end position="454"/>
    </location>
</feature>
<feature type="coiled-coil region" evidence="4">
    <location>
        <begin position="273"/>
        <end position="300"/>
    </location>
</feature>
<protein>
    <submittedName>
        <fullName evidence="8">Penicillin-binding protein activator</fullName>
    </submittedName>
</protein>
<organism evidence="8 9">
    <name type="scientific">Terasakiella brassicae</name>
    <dbReference type="NCBI Taxonomy" id="1634917"/>
    <lineage>
        <taxon>Bacteria</taxon>
        <taxon>Pseudomonadati</taxon>
        <taxon>Pseudomonadota</taxon>
        <taxon>Alphaproteobacteria</taxon>
        <taxon>Rhodospirillales</taxon>
        <taxon>Terasakiellaceae</taxon>
        <taxon>Terasakiella</taxon>
    </lineage>
</organism>
<dbReference type="SUPFAM" id="SSF53822">
    <property type="entry name" value="Periplasmic binding protein-like I"/>
    <property type="match status" value="1"/>
</dbReference>
<dbReference type="PROSITE" id="PS51257">
    <property type="entry name" value="PROKAR_LIPOPROTEIN"/>
    <property type="match status" value="1"/>
</dbReference>
<evidence type="ECO:0000313" key="8">
    <source>
        <dbReference type="EMBL" id="GGF53969.1"/>
    </source>
</evidence>
<dbReference type="Gene3D" id="3.40.50.2300">
    <property type="match status" value="4"/>
</dbReference>
<dbReference type="PANTHER" id="PTHR30483:SF6">
    <property type="entry name" value="PERIPLASMIC BINDING PROTEIN OF ABC TRANSPORTER FOR NATURAL AMINO ACIDS"/>
    <property type="match status" value="1"/>
</dbReference>
<evidence type="ECO:0000256" key="2">
    <source>
        <dbReference type="ARBA" id="ARBA00022729"/>
    </source>
</evidence>
<evidence type="ECO:0000313" key="9">
    <source>
        <dbReference type="Proteomes" id="UP000632498"/>
    </source>
</evidence>
<reference evidence="8" key="1">
    <citation type="journal article" date="2014" name="Int. J. Syst. Evol. Microbiol.">
        <title>Complete genome sequence of Corynebacterium casei LMG S-19264T (=DSM 44701T), isolated from a smear-ripened cheese.</title>
        <authorList>
            <consortium name="US DOE Joint Genome Institute (JGI-PGF)"/>
            <person name="Walter F."/>
            <person name="Albersmeier A."/>
            <person name="Kalinowski J."/>
            <person name="Ruckert C."/>
        </authorList>
    </citation>
    <scope>NUCLEOTIDE SEQUENCE</scope>
    <source>
        <strain evidence="8">CGMCC 1.15254</strain>
    </source>
</reference>
<proteinExistence type="inferred from homology"/>
<evidence type="ECO:0000259" key="7">
    <source>
        <dbReference type="Pfam" id="PF13458"/>
    </source>
</evidence>
<feature type="chain" id="PRO_5037018991" evidence="6">
    <location>
        <begin position="23"/>
        <end position="473"/>
    </location>
</feature>
<keyword evidence="9" id="KW-1185">Reference proteome</keyword>
<keyword evidence="3" id="KW-0813">Transport</keyword>
<evidence type="ECO:0000256" key="5">
    <source>
        <dbReference type="SAM" id="MobiDB-lite"/>
    </source>
</evidence>
<accession>A0A917BR89</accession>
<dbReference type="EMBL" id="BMHV01000002">
    <property type="protein sequence ID" value="GGF53969.1"/>
    <property type="molecule type" value="Genomic_DNA"/>
</dbReference>
<keyword evidence="4" id="KW-0175">Coiled coil</keyword>
<comment type="caution">
    <text evidence="8">The sequence shown here is derived from an EMBL/GenBank/DDBJ whole genome shotgun (WGS) entry which is preliminary data.</text>
</comment>
<keyword evidence="3" id="KW-0029">Amino-acid transport</keyword>
<feature type="signal peptide" evidence="6">
    <location>
        <begin position="1"/>
        <end position="22"/>
    </location>
</feature>
<dbReference type="CDD" id="cd06339">
    <property type="entry name" value="PBP1_YraM_LppC_lipoprotein-like"/>
    <property type="match status" value="1"/>
</dbReference>
<dbReference type="Proteomes" id="UP000632498">
    <property type="component" value="Unassembled WGS sequence"/>
</dbReference>
<dbReference type="AlphaFoldDB" id="A0A917BR89"/>
<gene>
    <name evidence="8" type="ORF">GCM10011332_04200</name>
</gene>
<dbReference type="InterPro" id="IPR051010">
    <property type="entry name" value="BCAA_transport"/>
</dbReference>
<dbReference type="GO" id="GO:0006865">
    <property type="term" value="P:amino acid transport"/>
    <property type="evidence" value="ECO:0007669"/>
    <property type="project" value="UniProtKB-KW"/>
</dbReference>
<evidence type="ECO:0000256" key="4">
    <source>
        <dbReference type="SAM" id="Coils"/>
    </source>
</evidence>